<name>T0ZQC9_9ZZZZ</name>
<feature type="compositionally biased region" description="Low complexity" evidence="1">
    <location>
        <begin position="96"/>
        <end position="105"/>
    </location>
</feature>
<evidence type="ECO:0000256" key="1">
    <source>
        <dbReference type="SAM" id="MobiDB-lite"/>
    </source>
</evidence>
<sequence length="144" mass="15990">MANVTRDPETGAWRSIDSREIYAAQAEANALYMNELARGAREAGYTVDWTVNDKCHPSFELREVPEALREAWSSRKAEIDAALEARGTTRADATADQKQAAALDTRQAKDVQDRAALAEDWRSTARTHGFEPEQRPLGRTLDAA</sequence>
<dbReference type="InterPro" id="IPR014862">
    <property type="entry name" value="TrwC"/>
</dbReference>
<accession>T0ZQC9</accession>
<evidence type="ECO:0000259" key="2">
    <source>
        <dbReference type="Pfam" id="PF08751"/>
    </source>
</evidence>
<dbReference type="AlphaFoldDB" id="T0ZQC9"/>
<evidence type="ECO:0000313" key="3">
    <source>
        <dbReference type="EMBL" id="EQD46853.1"/>
    </source>
</evidence>
<feature type="region of interest" description="Disordered" evidence="1">
    <location>
        <begin position="86"/>
        <end position="144"/>
    </location>
</feature>
<feature type="non-terminal residue" evidence="3">
    <location>
        <position position="144"/>
    </location>
</feature>
<dbReference type="EMBL" id="AUZZ01006272">
    <property type="protein sequence ID" value="EQD46853.1"/>
    <property type="molecule type" value="Genomic_DNA"/>
</dbReference>
<protein>
    <submittedName>
        <fullName evidence="3">TrwC protein</fullName>
    </submittedName>
</protein>
<organism evidence="3">
    <name type="scientific">mine drainage metagenome</name>
    <dbReference type="NCBI Taxonomy" id="410659"/>
    <lineage>
        <taxon>unclassified sequences</taxon>
        <taxon>metagenomes</taxon>
        <taxon>ecological metagenomes</taxon>
    </lineage>
</organism>
<proteinExistence type="predicted"/>
<gene>
    <name evidence="3" type="ORF">B2A_08698</name>
</gene>
<dbReference type="Pfam" id="PF08751">
    <property type="entry name" value="TrwC"/>
    <property type="match status" value="1"/>
</dbReference>
<reference evidence="3" key="2">
    <citation type="journal article" date="2014" name="ISME J.">
        <title>Microbial stratification in low pH oxic and suboxic macroscopic growths along an acid mine drainage.</title>
        <authorList>
            <person name="Mendez-Garcia C."/>
            <person name="Mesa V."/>
            <person name="Sprenger R.R."/>
            <person name="Richter M."/>
            <person name="Diez M.S."/>
            <person name="Solano J."/>
            <person name="Bargiela R."/>
            <person name="Golyshina O.V."/>
            <person name="Manteca A."/>
            <person name="Ramos J.L."/>
            <person name="Gallego J.R."/>
            <person name="Llorente I."/>
            <person name="Martins Dos Santos V.A."/>
            <person name="Jensen O.N."/>
            <person name="Pelaez A.I."/>
            <person name="Sanchez J."/>
            <person name="Ferrer M."/>
        </authorList>
    </citation>
    <scope>NUCLEOTIDE SEQUENCE</scope>
</reference>
<comment type="caution">
    <text evidence="3">The sequence shown here is derived from an EMBL/GenBank/DDBJ whole genome shotgun (WGS) entry which is preliminary data.</text>
</comment>
<feature type="domain" description="TrwC relaxase" evidence="2">
    <location>
        <begin position="1"/>
        <end position="127"/>
    </location>
</feature>
<reference evidence="3" key="1">
    <citation type="submission" date="2013-08" db="EMBL/GenBank/DDBJ databases">
        <authorList>
            <person name="Mendez C."/>
            <person name="Richter M."/>
            <person name="Ferrer M."/>
            <person name="Sanchez J."/>
        </authorList>
    </citation>
    <scope>NUCLEOTIDE SEQUENCE</scope>
</reference>
<dbReference type="SUPFAM" id="SSF55464">
    <property type="entry name" value="Origin of replication-binding domain, RBD-like"/>
    <property type="match status" value="1"/>
</dbReference>
<feature type="compositionally biased region" description="Basic and acidic residues" evidence="1">
    <location>
        <begin position="106"/>
        <end position="136"/>
    </location>
</feature>